<evidence type="ECO:0000256" key="1">
    <source>
        <dbReference type="SAM" id="MobiDB-lite"/>
    </source>
</evidence>
<dbReference type="SUPFAM" id="SSF51658">
    <property type="entry name" value="Xylose isomerase-like"/>
    <property type="match status" value="1"/>
</dbReference>
<proteinExistence type="predicted"/>
<dbReference type="InterPro" id="IPR050312">
    <property type="entry name" value="IolE/XylAMocC-like"/>
</dbReference>
<keyword evidence="3" id="KW-0378">Hydrolase</keyword>
<feature type="compositionally biased region" description="Basic residues" evidence="1">
    <location>
        <begin position="20"/>
        <end position="33"/>
    </location>
</feature>
<feature type="region of interest" description="Disordered" evidence="1">
    <location>
        <begin position="1"/>
        <end position="103"/>
    </location>
</feature>
<keyword evidence="3" id="KW-0540">Nuclease</keyword>
<dbReference type="HOGENOM" id="CLU_717499_0_0_11"/>
<keyword evidence="3" id="KW-0255">Endonuclease</keyword>
<feature type="domain" description="Xylose isomerase-like TIM barrel" evidence="2">
    <location>
        <begin position="154"/>
        <end position="296"/>
    </location>
</feature>
<protein>
    <submittedName>
        <fullName evidence="3">Putative AP endonuclease, family 2 protein</fullName>
    </submittedName>
</protein>
<dbReference type="InterPro" id="IPR013022">
    <property type="entry name" value="Xyl_isomerase-like_TIM-brl"/>
</dbReference>
<dbReference type="EMBL" id="GG657754">
    <property type="protein sequence ID" value="EFL21005.1"/>
    <property type="molecule type" value="Genomic_DNA"/>
</dbReference>
<name>D9WDU5_9ACTN</name>
<evidence type="ECO:0000313" key="3">
    <source>
        <dbReference type="EMBL" id="EFL21005.1"/>
    </source>
</evidence>
<keyword evidence="4" id="KW-1185">Reference proteome</keyword>
<dbReference type="GO" id="GO:0004519">
    <property type="term" value="F:endonuclease activity"/>
    <property type="evidence" value="ECO:0007669"/>
    <property type="project" value="UniProtKB-KW"/>
</dbReference>
<dbReference type="Proteomes" id="UP000003963">
    <property type="component" value="Unassembled WGS sequence"/>
</dbReference>
<sequence>MGHRAAPGHGHRDRSDRRGTRSHPRRGGGHRPAPRPARLGHLPYGTGAPGHRVRNLGPGPRTDRHRGRGPVRHPLRRGRLAHRRPRTGPAHRARRGRRRRTHRHRALVRRHPYRRGLRRRGSAYRPHRQGGERVSRLGICSVTLRHLDPAAVISAVAGAGLECVEWGGDVHVPPGDTTVARAVRAATLDAGLAVASYGSYYRAGHTDPGEFDAVLRSAVALGAPRVRIWAGVTGTDATPPEGRRAVVEDTRRAAALAADAGVELAYEFHRNTLTDGAAHTLRLLDEVGRAEVRTYWQPPVDLPDAEALTGLDVLGDRVAAVHAFSWWPGTTRLPLTARAPLWRRAFERLSTEGAAPLDVLLEFVPGDDERLLPREAATLRALAAV</sequence>
<dbReference type="STRING" id="457427.SSOG_00717"/>
<dbReference type="Pfam" id="PF01261">
    <property type="entry name" value="AP_endonuc_2"/>
    <property type="match status" value="1"/>
</dbReference>
<dbReference type="PANTHER" id="PTHR12110">
    <property type="entry name" value="HYDROXYPYRUVATE ISOMERASE"/>
    <property type="match status" value="1"/>
</dbReference>
<dbReference type="Gene3D" id="3.20.20.150">
    <property type="entry name" value="Divalent-metal-dependent TIM barrel enzymes"/>
    <property type="match status" value="1"/>
</dbReference>
<evidence type="ECO:0000259" key="2">
    <source>
        <dbReference type="Pfam" id="PF01261"/>
    </source>
</evidence>
<dbReference type="AlphaFoldDB" id="D9WDU5"/>
<dbReference type="PANTHER" id="PTHR12110:SF41">
    <property type="entry name" value="INOSOSE DEHYDRATASE"/>
    <property type="match status" value="1"/>
</dbReference>
<feature type="compositionally biased region" description="Basic residues" evidence="1">
    <location>
        <begin position="63"/>
        <end position="103"/>
    </location>
</feature>
<gene>
    <name evidence="3" type="ORF">SSOG_00717</name>
</gene>
<accession>D9WDU5</accession>
<reference evidence="3 4" key="1">
    <citation type="submission" date="2009-02" db="EMBL/GenBank/DDBJ databases">
        <title>Annotation of Streptomyces hygroscopicus strain ATCC 53653.</title>
        <authorList>
            <consortium name="The Broad Institute Genome Sequencing Platform"/>
            <consortium name="Broad Institute Microbial Sequencing Center"/>
            <person name="Fischbach M."/>
            <person name="Godfrey P."/>
            <person name="Ward D."/>
            <person name="Young S."/>
            <person name="Zeng Q."/>
            <person name="Koehrsen M."/>
            <person name="Alvarado L."/>
            <person name="Berlin A.M."/>
            <person name="Bochicchio J."/>
            <person name="Borenstein D."/>
            <person name="Chapman S.B."/>
            <person name="Chen Z."/>
            <person name="Engels R."/>
            <person name="Freedman E."/>
            <person name="Gellesch M."/>
            <person name="Goldberg J."/>
            <person name="Griggs A."/>
            <person name="Gujja S."/>
            <person name="Heilman E.R."/>
            <person name="Heiman D.I."/>
            <person name="Hepburn T.A."/>
            <person name="Howarth C."/>
            <person name="Jen D."/>
            <person name="Larson L."/>
            <person name="Lewis B."/>
            <person name="Mehta T."/>
            <person name="Park D."/>
            <person name="Pearson M."/>
            <person name="Richards J."/>
            <person name="Roberts A."/>
            <person name="Saif S."/>
            <person name="Shea T.D."/>
            <person name="Shenoy N."/>
            <person name="Sisk P."/>
            <person name="Stolte C."/>
            <person name="Sykes S.N."/>
            <person name="Thomson T."/>
            <person name="Walk T."/>
            <person name="White J."/>
            <person name="Yandava C."/>
            <person name="Straight P."/>
            <person name="Clardy J."/>
            <person name="Hung D."/>
            <person name="Kolter R."/>
            <person name="Mekalanos J."/>
            <person name="Walker S."/>
            <person name="Walsh C.T."/>
            <person name="Wieland-Brown L.C."/>
            <person name="Haas B."/>
            <person name="Nusbaum C."/>
            <person name="Birren B."/>
        </authorList>
    </citation>
    <scope>NUCLEOTIDE SEQUENCE [LARGE SCALE GENOMIC DNA]</scope>
    <source>
        <strain evidence="3 4">ATCC 53653</strain>
    </source>
</reference>
<evidence type="ECO:0000313" key="4">
    <source>
        <dbReference type="Proteomes" id="UP000003963"/>
    </source>
</evidence>
<dbReference type="InterPro" id="IPR036237">
    <property type="entry name" value="Xyl_isomerase-like_sf"/>
</dbReference>
<organism evidence="3 4">
    <name type="scientific">Streptomyces himastatinicus ATCC 53653</name>
    <dbReference type="NCBI Taxonomy" id="457427"/>
    <lineage>
        <taxon>Bacteria</taxon>
        <taxon>Bacillati</taxon>
        <taxon>Actinomycetota</taxon>
        <taxon>Actinomycetes</taxon>
        <taxon>Kitasatosporales</taxon>
        <taxon>Streptomycetaceae</taxon>
        <taxon>Streptomyces</taxon>
        <taxon>Streptomyces violaceusniger group</taxon>
    </lineage>
</organism>